<organism evidence="2">
    <name type="scientific">viral metagenome</name>
    <dbReference type="NCBI Taxonomy" id="1070528"/>
    <lineage>
        <taxon>unclassified sequences</taxon>
        <taxon>metagenomes</taxon>
        <taxon>organismal metagenomes</taxon>
    </lineage>
</organism>
<keyword evidence="1" id="KW-0812">Transmembrane</keyword>
<dbReference type="AlphaFoldDB" id="A0A6C0DMV5"/>
<feature type="transmembrane region" description="Helical" evidence="1">
    <location>
        <begin position="6"/>
        <end position="28"/>
    </location>
</feature>
<reference evidence="2" key="1">
    <citation type="journal article" date="2020" name="Nature">
        <title>Giant virus diversity and host interactions through global metagenomics.</title>
        <authorList>
            <person name="Schulz F."/>
            <person name="Roux S."/>
            <person name="Paez-Espino D."/>
            <person name="Jungbluth S."/>
            <person name="Walsh D.A."/>
            <person name="Denef V.J."/>
            <person name="McMahon K.D."/>
            <person name="Konstantinidis K.T."/>
            <person name="Eloe-Fadrosh E.A."/>
            <person name="Kyrpides N.C."/>
            <person name="Woyke T."/>
        </authorList>
    </citation>
    <scope>NUCLEOTIDE SEQUENCE</scope>
    <source>
        <strain evidence="2">GVMAG-M-3300023174-30</strain>
    </source>
</reference>
<accession>A0A6C0DMV5</accession>
<evidence type="ECO:0000313" key="2">
    <source>
        <dbReference type="EMBL" id="QHT17550.1"/>
    </source>
</evidence>
<sequence length="118" mass="14165">MNRSFYYALLSIYNNCIFNVYLCGYLIFPNYFSNKITTYKKNSDEYYNKMLLLSFTDNIYNKYNIDLLNIHKHILETIKKNKNTTNEYWYDDEDTISVMSDLSDLSDMSDISMIDDDK</sequence>
<keyword evidence="1" id="KW-1133">Transmembrane helix</keyword>
<evidence type="ECO:0000256" key="1">
    <source>
        <dbReference type="SAM" id="Phobius"/>
    </source>
</evidence>
<keyword evidence="1" id="KW-0472">Membrane</keyword>
<name>A0A6C0DMV5_9ZZZZ</name>
<dbReference type="EMBL" id="MN739643">
    <property type="protein sequence ID" value="QHT17550.1"/>
    <property type="molecule type" value="Genomic_DNA"/>
</dbReference>
<proteinExistence type="predicted"/>
<protein>
    <submittedName>
        <fullName evidence="2">Uncharacterized protein</fullName>
    </submittedName>
</protein>